<dbReference type="AlphaFoldDB" id="A0A2P9AXV1"/>
<reference evidence="2" key="1">
    <citation type="submission" date="2016-12" db="EMBL/GenBank/DDBJ databases">
        <authorList>
            <person name="Brunel B."/>
        </authorList>
    </citation>
    <scope>NUCLEOTIDE SEQUENCE [LARGE SCALE GENOMIC DNA]</scope>
</reference>
<proteinExistence type="predicted"/>
<protein>
    <submittedName>
        <fullName evidence="1">Uncharacterized protein</fullName>
    </submittedName>
</protein>
<keyword evidence="2" id="KW-1185">Reference proteome</keyword>
<evidence type="ECO:0000313" key="1">
    <source>
        <dbReference type="EMBL" id="SJM36031.1"/>
    </source>
</evidence>
<name>A0A2P9AXV1_9HYPH</name>
<evidence type="ECO:0000313" key="2">
    <source>
        <dbReference type="Proteomes" id="UP000245698"/>
    </source>
</evidence>
<sequence>MDGTDANAQLTFSDTASSPETKFLGAFLNEAKELLHVCQTGAISSFSPFA</sequence>
<organism evidence="1 2">
    <name type="scientific">Mesorhizobium delmotii</name>
    <dbReference type="NCBI Taxonomy" id="1631247"/>
    <lineage>
        <taxon>Bacteria</taxon>
        <taxon>Pseudomonadati</taxon>
        <taxon>Pseudomonadota</taxon>
        <taxon>Alphaproteobacteria</taxon>
        <taxon>Hyphomicrobiales</taxon>
        <taxon>Phyllobacteriaceae</taxon>
        <taxon>Mesorhizobium</taxon>
    </lineage>
</organism>
<accession>A0A2P9AXV1</accession>
<dbReference type="Proteomes" id="UP000245698">
    <property type="component" value="Unassembled WGS sequence"/>
</dbReference>
<dbReference type="EMBL" id="FUIG01000105">
    <property type="protein sequence ID" value="SJM36031.1"/>
    <property type="molecule type" value="Genomic_DNA"/>
</dbReference>
<gene>
    <name evidence="1" type="ORF">BQ8482_910010</name>
</gene>